<dbReference type="Proteomes" id="UP000805649">
    <property type="component" value="Unassembled WGS sequence"/>
</dbReference>
<dbReference type="EMBL" id="VUJX02000004">
    <property type="protein sequence ID" value="KAL0938162.1"/>
    <property type="molecule type" value="Genomic_DNA"/>
</dbReference>
<evidence type="ECO:0000313" key="2">
    <source>
        <dbReference type="Proteomes" id="UP000805649"/>
    </source>
</evidence>
<gene>
    <name evidence="1" type="ORF">CTRU02_207893</name>
</gene>
<comment type="caution">
    <text evidence="1">The sequence shown here is derived from an EMBL/GenBank/DDBJ whole genome shotgun (WGS) entry which is preliminary data.</text>
</comment>
<accession>A0ACC3Z256</accession>
<sequence>MSHYSLLAALAAVLAGANEFTPYIYFENQEFLANKSNAARISWPDVEAAFQHPSTSDVSSYGGFDWTKPYPGSPIEGFQAHLRIAHDVPWPESVAKYRSTEVTALTFSVPEALMNTAKGVPKAIDPSWYICRHYFVSKRPDPTAQVDHDCGFLSAECRADFEDSLTKGWFKEDPDVPCSALTFDPVPVSCQDTLGLIRGDVIAWSSEAFEDEYTAKVLAVDQITDSSWLIGTGAVAKGDMDAYYEASNRTFIVGTVFGYSAVVDKANRKTPRLSLACLRPQWEAPPKSSVSTTVTPYVYPQQSTTAAVFTTTSAPTTVQSESPTTTEVAGSVGVSNTATPSKSNGDLQRAVPLSLSVWVLSAIGVVVPQIF</sequence>
<name>A0ACC3Z256_COLTU</name>
<keyword evidence="2" id="KW-1185">Reference proteome</keyword>
<evidence type="ECO:0000313" key="1">
    <source>
        <dbReference type="EMBL" id="KAL0938162.1"/>
    </source>
</evidence>
<proteinExistence type="predicted"/>
<protein>
    <submittedName>
        <fullName evidence="1">Uncharacterized protein</fullName>
    </submittedName>
</protein>
<reference evidence="1 2" key="1">
    <citation type="journal article" date="2020" name="Phytopathology">
        <title>Genome Sequence Resources of Colletotrichum truncatum, C. plurivorum, C. musicola, and C. sojae: Four Species Pathogenic to Soybean (Glycine max).</title>
        <authorList>
            <person name="Rogerio F."/>
            <person name="Boufleur T.R."/>
            <person name="Ciampi-Guillardi M."/>
            <person name="Sukno S.A."/>
            <person name="Thon M.R."/>
            <person name="Massola Junior N.S."/>
            <person name="Baroncelli R."/>
        </authorList>
    </citation>
    <scope>NUCLEOTIDE SEQUENCE [LARGE SCALE GENOMIC DNA]</scope>
    <source>
        <strain evidence="1 2">CMES1059</strain>
    </source>
</reference>
<organism evidence="1 2">
    <name type="scientific">Colletotrichum truncatum</name>
    <name type="common">Anthracnose fungus</name>
    <name type="synonym">Colletotrichum capsici</name>
    <dbReference type="NCBI Taxonomy" id="5467"/>
    <lineage>
        <taxon>Eukaryota</taxon>
        <taxon>Fungi</taxon>
        <taxon>Dikarya</taxon>
        <taxon>Ascomycota</taxon>
        <taxon>Pezizomycotina</taxon>
        <taxon>Sordariomycetes</taxon>
        <taxon>Hypocreomycetidae</taxon>
        <taxon>Glomerellales</taxon>
        <taxon>Glomerellaceae</taxon>
        <taxon>Colletotrichum</taxon>
        <taxon>Colletotrichum truncatum species complex</taxon>
    </lineage>
</organism>